<dbReference type="KEGG" id="hcz:G9Q37_00410"/>
<dbReference type="EMBL" id="CP049989">
    <property type="protein sequence ID" value="QIM50700.1"/>
    <property type="molecule type" value="Genomic_DNA"/>
</dbReference>
<feature type="transmembrane region" description="Helical" evidence="6">
    <location>
        <begin position="163"/>
        <end position="182"/>
    </location>
</feature>
<reference evidence="7 8" key="1">
    <citation type="submission" date="2020-03" db="EMBL/GenBank/DDBJ databases">
        <title>Hydrogenophaga sp. nov. isolated from cyanobacterial mat.</title>
        <authorList>
            <person name="Thorat V."/>
            <person name="Kirdat K."/>
            <person name="Tiwarekar B."/>
            <person name="Costa E.D."/>
            <person name="Yadav A."/>
        </authorList>
    </citation>
    <scope>NUCLEOTIDE SEQUENCE [LARGE SCALE GENOMIC DNA]</scope>
    <source>
        <strain evidence="7 8">BA0156</strain>
    </source>
</reference>
<keyword evidence="3 6" id="KW-0812">Transmembrane</keyword>
<dbReference type="InterPro" id="IPR050833">
    <property type="entry name" value="Poly_Biosynth_Transport"/>
</dbReference>
<feature type="transmembrane region" description="Helical" evidence="6">
    <location>
        <begin position="344"/>
        <end position="364"/>
    </location>
</feature>
<keyword evidence="4 6" id="KW-1133">Transmembrane helix</keyword>
<evidence type="ECO:0000256" key="1">
    <source>
        <dbReference type="ARBA" id="ARBA00004651"/>
    </source>
</evidence>
<sequence length="510" mass="54370">MGTAARVLSGSLAAWARIGVMVVTQVGLVPVFLTHWPVEQYGCWLVIVSVGSFVGIFSYAHHTYVGNEILRVPQRDARAISSLLSAALPFSLALGLAEWLLLGALALSGQAARLFDLDGLLPPRLTAEATTALLVHCGTTYLSVCISGLYGRVASAFGRFPRAAWWGVGIALANAVATAGLLHRGAGLLQLSIALGLLTLALHLLYLADLWGIARAHRVRLGLPSWRLGWRNLLASFGLGLTCLLGLVRQQGTRVLVSATLGAAPAVVFTTLRTASNLALQGVATVIDPLFPEFMGFLRDRRQGAIDSTFAFIWLLVVFMLGPLLVLLQALGPALFEAWTQGKLPFDAPVFALFSAAMLVFALARPAESIVVGNNLLRVQFVTAASLAGFTVAGIVWLDGRLGMGGVAAVLLAAETASAVTMLVRARRWMAQQGLVWPQGLFRFALLQAAVCVAAMLAIAWVPPWGPAVCSGVLLGTGALMAAFLSRLPEDQRTWLRQRAQRFLPLASRR</sequence>
<protein>
    <recommendedName>
        <fullName evidence="9">Polysaccharide biosynthesis protein C-terminal domain-containing protein</fullName>
    </recommendedName>
</protein>
<feature type="transmembrane region" description="Helical" evidence="6">
    <location>
        <begin position="376"/>
        <end position="398"/>
    </location>
</feature>
<dbReference type="GO" id="GO:0005886">
    <property type="term" value="C:plasma membrane"/>
    <property type="evidence" value="ECO:0007669"/>
    <property type="project" value="UniProtKB-SubCell"/>
</dbReference>
<feature type="transmembrane region" description="Helical" evidence="6">
    <location>
        <begin position="444"/>
        <end position="462"/>
    </location>
</feature>
<feature type="transmembrane region" description="Helical" evidence="6">
    <location>
        <begin position="41"/>
        <end position="60"/>
    </location>
</feature>
<evidence type="ECO:0000256" key="3">
    <source>
        <dbReference type="ARBA" id="ARBA00022692"/>
    </source>
</evidence>
<keyword evidence="5 6" id="KW-0472">Membrane</keyword>
<evidence type="ECO:0000256" key="4">
    <source>
        <dbReference type="ARBA" id="ARBA00022989"/>
    </source>
</evidence>
<evidence type="ECO:0000313" key="8">
    <source>
        <dbReference type="Proteomes" id="UP000503162"/>
    </source>
</evidence>
<dbReference type="PANTHER" id="PTHR30250:SF26">
    <property type="entry name" value="PSMA PROTEIN"/>
    <property type="match status" value="1"/>
</dbReference>
<gene>
    <name evidence="7" type="ORF">G9Q37_00410</name>
</gene>
<name>A0A6G8ICG1_9BURK</name>
<keyword evidence="8" id="KW-1185">Reference proteome</keyword>
<dbReference type="PANTHER" id="PTHR30250">
    <property type="entry name" value="PST FAMILY PREDICTED COLANIC ACID TRANSPORTER"/>
    <property type="match status" value="1"/>
</dbReference>
<keyword evidence="2" id="KW-1003">Cell membrane</keyword>
<feature type="transmembrane region" description="Helical" evidence="6">
    <location>
        <begin position="189"/>
        <end position="208"/>
    </location>
</feature>
<accession>A0A6G8ICG1</accession>
<evidence type="ECO:0000256" key="2">
    <source>
        <dbReference type="ARBA" id="ARBA00022475"/>
    </source>
</evidence>
<dbReference type="RefSeq" id="WP_166222948.1">
    <property type="nucleotide sequence ID" value="NZ_CP049989.1"/>
</dbReference>
<feature type="transmembrane region" description="Helical" evidence="6">
    <location>
        <begin position="12"/>
        <end position="34"/>
    </location>
</feature>
<feature type="transmembrane region" description="Helical" evidence="6">
    <location>
        <begin position="228"/>
        <end position="248"/>
    </location>
</feature>
<evidence type="ECO:0008006" key="9">
    <source>
        <dbReference type="Google" id="ProtNLM"/>
    </source>
</evidence>
<dbReference type="AlphaFoldDB" id="A0A6G8ICG1"/>
<feature type="transmembrane region" description="Helical" evidence="6">
    <location>
        <begin position="404"/>
        <end position="424"/>
    </location>
</feature>
<feature type="transmembrane region" description="Helical" evidence="6">
    <location>
        <begin position="468"/>
        <end position="488"/>
    </location>
</feature>
<organism evidence="7 8">
    <name type="scientific">Hydrogenophaga crocea</name>
    <dbReference type="NCBI Taxonomy" id="2716225"/>
    <lineage>
        <taxon>Bacteria</taxon>
        <taxon>Pseudomonadati</taxon>
        <taxon>Pseudomonadota</taxon>
        <taxon>Betaproteobacteria</taxon>
        <taxon>Burkholderiales</taxon>
        <taxon>Comamonadaceae</taxon>
        <taxon>Hydrogenophaga</taxon>
    </lineage>
</organism>
<comment type="subcellular location">
    <subcellularLocation>
        <location evidence="1">Cell membrane</location>
        <topology evidence="1">Multi-pass membrane protein</topology>
    </subcellularLocation>
</comment>
<feature type="transmembrane region" description="Helical" evidence="6">
    <location>
        <begin position="80"/>
        <end position="108"/>
    </location>
</feature>
<feature type="transmembrane region" description="Helical" evidence="6">
    <location>
        <begin position="310"/>
        <end position="332"/>
    </location>
</feature>
<evidence type="ECO:0000313" key="7">
    <source>
        <dbReference type="EMBL" id="QIM50700.1"/>
    </source>
</evidence>
<evidence type="ECO:0000256" key="5">
    <source>
        <dbReference type="ARBA" id="ARBA00023136"/>
    </source>
</evidence>
<dbReference type="Proteomes" id="UP000503162">
    <property type="component" value="Chromosome"/>
</dbReference>
<feature type="transmembrane region" description="Helical" evidence="6">
    <location>
        <begin position="129"/>
        <end position="151"/>
    </location>
</feature>
<evidence type="ECO:0000256" key="6">
    <source>
        <dbReference type="SAM" id="Phobius"/>
    </source>
</evidence>
<proteinExistence type="predicted"/>
<feature type="transmembrane region" description="Helical" evidence="6">
    <location>
        <begin position="255"/>
        <end position="272"/>
    </location>
</feature>